<dbReference type="EMBL" id="PNBA02000004">
    <property type="protein sequence ID" value="KAG6427649.1"/>
    <property type="molecule type" value="Genomic_DNA"/>
</dbReference>
<name>A0A8X9A5K7_SALSN</name>
<feature type="compositionally biased region" description="Basic and acidic residues" evidence="1">
    <location>
        <begin position="158"/>
        <end position="170"/>
    </location>
</feature>
<organism evidence="2">
    <name type="scientific">Salvia splendens</name>
    <name type="common">Scarlet sage</name>
    <dbReference type="NCBI Taxonomy" id="180675"/>
    <lineage>
        <taxon>Eukaryota</taxon>
        <taxon>Viridiplantae</taxon>
        <taxon>Streptophyta</taxon>
        <taxon>Embryophyta</taxon>
        <taxon>Tracheophyta</taxon>
        <taxon>Spermatophyta</taxon>
        <taxon>Magnoliopsida</taxon>
        <taxon>eudicotyledons</taxon>
        <taxon>Gunneridae</taxon>
        <taxon>Pentapetalae</taxon>
        <taxon>asterids</taxon>
        <taxon>lamiids</taxon>
        <taxon>Lamiales</taxon>
        <taxon>Lamiaceae</taxon>
        <taxon>Nepetoideae</taxon>
        <taxon>Mentheae</taxon>
        <taxon>Salviinae</taxon>
        <taxon>Salvia</taxon>
        <taxon>Salvia subgen. Calosphace</taxon>
        <taxon>core Calosphace</taxon>
    </lineage>
</organism>
<feature type="region of interest" description="Disordered" evidence="1">
    <location>
        <begin position="146"/>
        <end position="170"/>
    </location>
</feature>
<dbReference type="Proteomes" id="UP000298416">
    <property type="component" value="Unassembled WGS sequence"/>
</dbReference>
<evidence type="ECO:0000256" key="1">
    <source>
        <dbReference type="SAM" id="MobiDB-lite"/>
    </source>
</evidence>
<protein>
    <submittedName>
        <fullName evidence="2">Uncharacterized protein</fullName>
    </submittedName>
</protein>
<evidence type="ECO:0000313" key="3">
    <source>
        <dbReference type="Proteomes" id="UP000298416"/>
    </source>
</evidence>
<accession>A0A8X9A5K7</accession>
<gene>
    <name evidence="2" type="ORF">SASPL_111895</name>
</gene>
<keyword evidence="3" id="KW-1185">Reference proteome</keyword>
<evidence type="ECO:0000313" key="2">
    <source>
        <dbReference type="EMBL" id="KAG6427649.1"/>
    </source>
</evidence>
<dbReference type="AlphaFoldDB" id="A0A8X9A5K7"/>
<comment type="caution">
    <text evidence="2">The sequence shown here is derived from an EMBL/GenBank/DDBJ whole genome shotgun (WGS) entry which is preliminary data.</text>
</comment>
<sequence length="170" mass="18788">MRECALCTLDNWLGVAHSDKMLPYITVVLTNTKVGAVGHKGFFDWLQNYFMATAIFRHDGKKPTIAVIGDSGPDICIGVPTSQCCGAIWLGQLVNLSYWETRLYKIMKEWKNPKVLREKPILMVSVVDDFVTSHIKLKASVAPTKSTSSAVTGGMDGLPREDISERISPT</sequence>
<reference evidence="2" key="1">
    <citation type="submission" date="2018-01" db="EMBL/GenBank/DDBJ databases">
        <authorList>
            <person name="Mao J.F."/>
        </authorList>
    </citation>
    <scope>NUCLEOTIDE SEQUENCE</scope>
    <source>
        <strain evidence="2">Huo1</strain>
        <tissue evidence="2">Leaf</tissue>
    </source>
</reference>
<reference evidence="2" key="2">
    <citation type="submission" date="2020-08" db="EMBL/GenBank/DDBJ databases">
        <title>Plant Genome Project.</title>
        <authorList>
            <person name="Zhang R.-G."/>
        </authorList>
    </citation>
    <scope>NUCLEOTIDE SEQUENCE</scope>
    <source>
        <strain evidence="2">Huo1</strain>
        <tissue evidence="2">Leaf</tissue>
    </source>
</reference>
<proteinExistence type="predicted"/>